<keyword evidence="1" id="KW-0812">Transmembrane</keyword>
<gene>
    <name evidence="2" type="ORF">DWY20_00205</name>
</gene>
<organism evidence="2 3">
    <name type="scientific">Phocaeicola coprocola</name>
    <dbReference type="NCBI Taxonomy" id="310298"/>
    <lineage>
        <taxon>Bacteria</taxon>
        <taxon>Pseudomonadati</taxon>
        <taxon>Bacteroidota</taxon>
        <taxon>Bacteroidia</taxon>
        <taxon>Bacteroidales</taxon>
        <taxon>Bacteroidaceae</taxon>
        <taxon>Phocaeicola</taxon>
    </lineage>
</organism>
<keyword evidence="3" id="KW-1185">Reference proteome</keyword>
<feature type="transmembrane region" description="Helical" evidence="1">
    <location>
        <begin position="36"/>
        <end position="54"/>
    </location>
</feature>
<comment type="caution">
    <text evidence="2">The sequence shown here is derived from an EMBL/GenBank/DDBJ whole genome shotgun (WGS) entry which is preliminary data.</text>
</comment>
<evidence type="ECO:0000313" key="3">
    <source>
        <dbReference type="Proteomes" id="UP000285864"/>
    </source>
</evidence>
<reference evidence="2 3" key="1">
    <citation type="submission" date="2018-08" db="EMBL/GenBank/DDBJ databases">
        <title>A genome reference for cultivated species of the human gut microbiota.</title>
        <authorList>
            <person name="Zou Y."/>
            <person name="Xue W."/>
            <person name="Luo G."/>
        </authorList>
    </citation>
    <scope>NUCLEOTIDE SEQUENCE [LARGE SCALE GENOMIC DNA]</scope>
    <source>
        <strain evidence="2 3">AF24-2</strain>
    </source>
</reference>
<evidence type="ECO:0000313" key="2">
    <source>
        <dbReference type="EMBL" id="RGS00548.1"/>
    </source>
</evidence>
<dbReference type="EMBL" id="QRUU01000001">
    <property type="protein sequence ID" value="RGS00548.1"/>
    <property type="molecule type" value="Genomic_DNA"/>
</dbReference>
<proteinExistence type="predicted"/>
<dbReference type="AlphaFoldDB" id="A0A412GZX2"/>
<sequence length="60" mass="6574">MAKDPKKLLRSMMIVSIVIGLVALAVAVVAVAMKEYIIAAAMLIVAGWQVVNYLKWKKCL</sequence>
<dbReference type="RefSeq" id="WP_118482670.1">
    <property type="nucleotide sequence ID" value="NZ_CALUHW010000055.1"/>
</dbReference>
<keyword evidence="1" id="KW-1133">Transmembrane helix</keyword>
<protein>
    <submittedName>
        <fullName evidence="2">Uncharacterized protein</fullName>
    </submittedName>
</protein>
<keyword evidence="1" id="KW-0472">Membrane</keyword>
<feature type="transmembrane region" description="Helical" evidence="1">
    <location>
        <begin position="12"/>
        <end position="30"/>
    </location>
</feature>
<accession>A0A412GZX2</accession>
<name>A0A412GZX2_9BACT</name>
<dbReference type="Proteomes" id="UP000285864">
    <property type="component" value="Unassembled WGS sequence"/>
</dbReference>
<evidence type="ECO:0000256" key="1">
    <source>
        <dbReference type="SAM" id="Phobius"/>
    </source>
</evidence>